<dbReference type="PROSITE" id="PS50020">
    <property type="entry name" value="WW_DOMAIN_2"/>
    <property type="match status" value="1"/>
</dbReference>
<dbReference type="SMART" id="SM00456">
    <property type="entry name" value="WW"/>
    <property type="match status" value="1"/>
</dbReference>
<evidence type="ECO:0000256" key="2">
    <source>
        <dbReference type="SAM" id="MobiDB-lite"/>
    </source>
</evidence>
<protein>
    <recommendedName>
        <fullName evidence="3">WW domain-containing protein</fullName>
    </recommendedName>
</protein>
<feature type="region of interest" description="Disordered" evidence="2">
    <location>
        <begin position="49"/>
        <end position="73"/>
    </location>
</feature>
<dbReference type="InterPro" id="IPR029060">
    <property type="entry name" value="PIN-like_dom_sf"/>
</dbReference>
<organism evidence="4 5">
    <name type="scientific">Pomacea canaliculata</name>
    <name type="common">Golden apple snail</name>
    <dbReference type="NCBI Taxonomy" id="400727"/>
    <lineage>
        <taxon>Eukaryota</taxon>
        <taxon>Metazoa</taxon>
        <taxon>Spiralia</taxon>
        <taxon>Lophotrochozoa</taxon>
        <taxon>Mollusca</taxon>
        <taxon>Gastropoda</taxon>
        <taxon>Caenogastropoda</taxon>
        <taxon>Architaenioglossa</taxon>
        <taxon>Ampullarioidea</taxon>
        <taxon>Ampullariidae</taxon>
        <taxon>Pomacea</taxon>
    </lineage>
</organism>
<dbReference type="Gene3D" id="3.40.50.1010">
    <property type="entry name" value="5'-nuclease"/>
    <property type="match status" value="1"/>
</dbReference>
<keyword evidence="1" id="KW-0175">Coiled coil</keyword>
<evidence type="ECO:0000313" key="4">
    <source>
        <dbReference type="EMBL" id="PVD22090.1"/>
    </source>
</evidence>
<feature type="coiled-coil region" evidence="1">
    <location>
        <begin position="500"/>
        <end position="527"/>
    </location>
</feature>
<dbReference type="AlphaFoldDB" id="A0A2T7NLQ0"/>
<dbReference type="PANTHER" id="PTHR16161:SF0">
    <property type="entry name" value="TRANSCRIPTIONAL PROTEIN SWT1"/>
    <property type="match status" value="1"/>
</dbReference>
<gene>
    <name evidence="4" type="ORF">C0Q70_17894</name>
</gene>
<dbReference type="CDD" id="cd00201">
    <property type="entry name" value="WW"/>
    <property type="match status" value="1"/>
</dbReference>
<dbReference type="Gene3D" id="2.20.70.10">
    <property type="match status" value="1"/>
</dbReference>
<evidence type="ECO:0000313" key="5">
    <source>
        <dbReference type="Proteomes" id="UP000245119"/>
    </source>
</evidence>
<evidence type="ECO:0000259" key="3">
    <source>
        <dbReference type="PROSITE" id="PS50020"/>
    </source>
</evidence>
<dbReference type="CDD" id="cd18727">
    <property type="entry name" value="PIN_Swt1-like"/>
    <property type="match status" value="1"/>
</dbReference>
<dbReference type="OrthoDB" id="548295at2759"/>
<dbReference type="InterPro" id="IPR002716">
    <property type="entry name" value="PIN_dom"/>
</dbReference>
<dbReference type="SUPFAM" id="SSF88723">
    <property type="entry name" value="PIN domain-like"/>
    <property type="match status" value="1"/>
</dbReference>
<evidence type="ECO:0000256" key="1">
    <source>
        <dbReference type="SAM" id="Coils"/>
    </source>
</evidence>
<dbReference type="STRING" id="400727.A0A2T7NLQ0"/>
<dbReference type="PANTHER" id="PTHR16161">
    <property type="entry name" value="TRANSCRIPTIONAL PROTEIN SWT1"/>
    <property type="match status" value="1"/>
</dbReference>
<comment type="caution">
    <text evidence="4">The sequence shown here is derived from an EMBL/GenBank/DDBJ whole genome shotgun (WGS) entry which is preliminary data.</text>
</comment>
<keyword evidence="5" id="KW-1185">Reference proteome</keyword>
<dbReference type="InterPro" id="IPR036020">
    <property type="entry name" value="WW_dom_sf"/>
</dbReference>
<dbReference type="InterPro" id="IPR052626">
    <property type="entry name" value="SWT1_Regulator"/>
</dbReference>
<accession>A0A2T7NLQ0</accession>
<sequence length="574" mass="64177">METVSDHLELPPGWIMQKSKTYPDRVYYFNTLTGVSSWAFPGAACSDSDEKAVSTGKNKSKPISSKKLRTPEKHETKVLDLRTRQNSNEKQQQKDILLAADSKSHTSTVVGRLKMAKKSSKLLLENCTREQNKTQMWSTGCPKLTNTEKDRTCERVAKEDISHTLAGDEGSLEQNKLGHLAVPVATDFRKTVDSSLSRISSDRHLRTEHLSAVSRAVTQGADVLSGSAVSVPTSELEPSYPVALAMEVEYDEDDNDVVIDGLFVYLFYATFSDQIQEIQEHIRMLNPAVNQVMGMLTETVQKASTLQTPSPLTPHPDNRATFIIIDTNVLIQSLGFVKNLRDLTVKEWGQQHLVIPWVVLQELDSLKENKYKMALGESVQAKAREAVRYLHSCLISAHPRVTGQTPADAYQVCQGSGFVMVNNDDRIINCCLQYQQKYPQSAVQLLTEDKNLQNKAMVIGLHCSNVKTLHCKLKDNKAFKVIDIGELISVPKSAFILDNAEQHAKNSEVLEEKANAAKTAMDRFEAVWSTINNGCSMAEEKVKGQLTPEEKTAFRETILNFIPLLKQLYSQFDQ</sequence>
<dbReference type="EMBL" id="PZQS01000011">
    <property type="protein sequence ID" value="PVD22090.1"/>
    <property type="molecule type" value="Genomic_DNA"/>
</dbReference>
<name>A0A2T7NLQ0_POMCA</name>
<dbReference type="Pfam" id="PF00397">
    <property type="entry name" value="WW"/>
    <property type="match status" value="1"/>
</dbReference>
<dbReference type="SUPFAM" id="SSF51045">
    <property type="entry name" value="WW domain"/>
    <property type="match status" value="1"/>
</dbReference>
<feature type="domain" description="WW" evidence="3">
    <location>
        <begin position="8"/>
        <end position="43"/>
    </location>
</feature>
<dbReference type="SMART" id="SM00670">
    <property type="entry name" value="PINc"/>
    <property type="match status" value="1"/>
</dbReference>
<dbReference type="GO" id="GO:0005634">
    <property type="term" value="C:nucleus"/>
    <property type="evidence" value="ECO:0007669"/>
    <property type="project" value="TreeGrafter"/>
</dbReference>
<reference evidence="4 5" key="1">
    <citation type="submission" date="2018-04" db="EMBL/GenBank/DDBJ databases">
        <title>The genome of golden apple snail Pomacea canaliculata provides insight into stress tolerance and invasive adaptation.</title>
        <authorList>
            <person name="Liu C."/>
            <person name="Liu B."/>
            <person name="Ren Y."/>
            <person name="Zhang Y."/>
            <person name="Wang H."/>
            <person name="Li S."/>
            <person name="Jiang F."/>
            <person name="Yin L."/>
            <person name="Zhang G."/>
            <person name="Qian W."/>
            <person name="Fan W."/>
        </authorList>
    </citation>
    <scope>NUCLEOTIDE SEQUENCE [LARGE SCALE GENOMIC DNA]</scope>
    <source>
        <strain evidence="4">SZHN2017</strain>
        <tissue evidence="4">Muscle</tissue>
    </source>
</reference>
<proteinExistence type="predicted"/>
<feature type="compositionally biased region" description="Basic residues" evidence="2">
    <location>
        <begin position="58"/>
        <end position="68"/>
    </location>
</feature>
<dbReference type="Proteomes" id="UP000245119">
    <property type="component" value="Linkage Group LG11"/>
</dbReference>
<dbReference type="Pfam" id="PF13638">
    <property type="entry name" value="PIN_4"/>
    <property type="match status" value="1"/>
</dbReference>
<dbReference type="InterPro" id="IPR001202">
    <property type="entry name" value="WW_dom"/>
</dbReference>